<dbReference type="OrthoDB" id="9788959at2"/>
<accession>A0A1H3WIH2</accession>
<organism evidence="3 4">
    <name type="scientific">Bizionia paragorgiae</name>
    <dbReference type="NCBI Taxonomy" id="283786"/>
    <lineage>
        <taxon>Bacteria</taxon>
        <taxon>Pseudomonadati</taxon>
        <taxon>Bacteroidota</taxon>
        <taxon>Flavobacteriia</taxon>
        <taxon>Flavobacteriales</taxon>
        <taxon>Flavobacteriaceae</taxon>
        <taxon>Bizionia</taxon>
    </lineage>
</organism>
<dbReference type="InterPro" id="IPR006016">
    <property type="entry name" value="UspA"/>
</dbReference>
<dbReference type="SUPFAM" id="SSF52402">
    <property type="entry name" value="Adenine nucleotide alpha hydrolases-like"/>
    <property type="match status" value="2"/>
</dbReference>
<gene>
    <name evidence="3" type="ORF">SAMN04487990_103116</name>
</gene>
<dbReference type="AlphaFoldDB" id="A0A1H3WIH2"/>
<dbReference type="STRING" id="283786.SAMN04487990_103116"/>
<evidence type="ECO:0000259" key="2">
    <source>
        <dbReference type="Pfam" id="PF00582"/>
    </source>
</evidence>
<dbReference type="InterPro" id="IPR006015">
    <property type="entry name" value="Universal_stress_UspA"/>
</dbReference>
<dbReference type="PANTHER" id="PTHR46268">
    <property type="entry name" value="STRESS RESPONSE PROTEIN NHAX"/>
    <property type="match status" value="1"/>
</dbReference>
<protein>
    <submittedName>
        <fullName evidence="3">Nucleotide-binding universal stress protein, UspA family</fullName>
    </submittedName>
</protein>
<dbReference type="Gene3D" id="3.40.50.620">
    <property type="entry name" value="HUPs"/>
    <property type="match status" value="2"/>
</dbReference>
<dbReference type="Proteomes" id="UP000198846">
    <property type="component" value="Unassembled WGS sequence"/>
</dbReference>
<sequence length="286" mass="33348">MKNILLPTDFSKNSWNAINYAIQFFQNQKCNFYITHINNESAAMTSGMPPNLDNKDRDAIQLKHSELKMRELIERIENLPLNRKRHNFYTLLEKSPFIDGIRKIIDQKEIDFIVMGTKGASSLEKIILGSNTADVLTKVKCNTLVIPENATYIRPKEIALPTDFTLSHNLHILDPLSEILEEFNSALRILHISKYKEDLNKDQIQNRELLDEYFHQQQHSFHYSTESKVEIGIQNFVENRSINMICMVAKNINYFQKILFHSKVGSISYHTDIPFLVIHEKKESHE</sequence>
<keyword evidence="4" id="KW-1185">Reference proteome</keyword>
<dbReference type="PANTHER" id="PTHR46268:SF6">
    <property type="entry name" value="UNIVERSAL STRESS PROTEIN UP12"/>
    <property type="match status" value="1"/>
</dbReference>
<comment type="similarity">
    <text evidence="1">Belongs to the universal stress protein A family.</text>
</comment>
<proteinExistence type="inferred from homology"/>
<dbReference type="PRINTS" id="PR01438">
    <property type="entry name" value="UNVRSLSTRESS"/>
</dbReference>
<reference evidence="3 4" key="1">
    <citation type="submission" date="2016-10" db="EMBL/GenBank/DDBJ databases">
        <authorList>
            <person name="de Groot N.N."/>
        </authorList>
    </citation>
    <scope>NUCLEOTIDE SEQUENCE [LARGE SCALE GENOMIC DNA]</scope>
    <source>
        <strain evidence="3 4">DSM 23842</strain>
    </source>
</reference>
<name>A0A1H3WIH2_BIZPA</name>
<dbReference type="EMBL" id="FNQK01000003">
    <property type="protein sequence ID" value="SDZ86957.1"/>
    <property type="molecule type" value="Genomic_DNA"/>
</dbReference>
<evidence type="ECO:0000256" key="1">
    <source>
        <dbReference type="ARBA" id="ARBA00008791"/>
    </source>
</evidence>
<feature type="domain" description="UspA" evidence="2">
    <location>
        <begin position="1"/>
        <end position="147"/>
    </location>
</feature>
<evidence type="ECO:0000313" key="4">
    <source>
        <dbReference type="Proteomes" id="UP000198846"/>
    </source>
</evidence>
<dbReference type="Pfam" id="PF00582">
    <property type="entry name" value="Usp"/>
    <property type="match status" value="1"/>
</dbReference>
<evidence type="ECO:0000313" key="3">
    <source>
        <dbReference type="EMBL" id="SDZ86957.1"/>
    </source>
</evidence>
<dbReference type="InterPro" id="IPR014729">
    <property type="entry name" value="Rossmann-like_a/b/a_fold"/>
</dbReference>
<dbReference type="RefSeq" id="WP_092132234.1">
    <property type="nucleotide sequence ID" value="NZ_FNQK01000003.1"/>
</dbReference>
<dbReference type="CDD" id="cd00293">
    <property type="entry name" value="USP-like"/>
    <property type="match status" value="1"/>
</dbReference>